<feature type="transmembrane region" description="Helical" evidence="10">
    <location>
        <begin position="75"/>
        <end position="100"/>
    </location>
</feature>
<feature type="transmembrane region" description="Helical" evidence="10">
    <location>
        <begin position="120"/>
        <end position="138"/>
    </location>
</feature>
<evidence type="ECO:0000256" key="8">
    <source>
        <dbReference type="ARBA" id="ARBA00023180"/>
    </source>
</evidence>
<evidence type="ECO:0000256" key="2">
    <source>
        <dbReference type="ARBA" id="ARBA00022475"/>
    </source>
</evidence>
<reference evidence="12" key="1">
    <citation type="submission" date="2021-04" db="EMBL/GenBank/DDBJ databases">
        <authorList>
            <consortium name="Molecular Ecology Group"/>
        </authorList>
    </citation>
    <scope>NUCLEOTIDE SEQUENCE</scope>
</reference>
<evidence type="ECO:0000259" key="11">
    <source>
        <dbReference type="PROSITE" id="PS50262"/>
    </source>
</evidence>
<evidence type="ECO:0000256" key="10">
    <source>
        <dbReference type="SAM" id="Phobius"/>
    </source>
</evidence>
<keyword evidence="8" id="KW-0325">Glycoprotein</keyword>
<sequence length="350" mass="39334">MNDSYGNAQSNIETFHANGGIFLSDCSSLSLPKEALLIYIRTVVQASLMFIAVLMNITIIAVVCCTKNLRTVTHFFISSLACSDLITASIIFACSCIVISSLSGNRTCGLTASLVCFKGFLTFFSVTSSIGNHLLISIERWLYIARPFLHQRIINPRTTTGCVISMWVISFLFNINVLFDRCGSVKFSTRVNNGIVKPALNFFLCFLMCIIYSHIAFISYQQVKTINKLRVTSGCTEDETVLKTRTLVTMRWKTIRMLTTVFGVYFILVPPLFCIDIYAYAADQSIYDTFFGKIVNLIWSVHCCLNVCIYAAQDRVFRNALKTVLQKKCNVCCRRNVHPDTTFSCGTIKM</sequence>
<evidence type="ECO:0000256" key="4">
    <source>
        <dbReference type="ARBA" id="ARBA00022989"/>
    </source>
</evidence>
<dbReference type="Proteomes" id="UP000678393">
    <property type="component" value="Unassembled WGS sequence"/>
</dbReference>
<dbReference type="InterPro" id="IPR000276">
    <property type="entry name" value="GPCR_Rhodpsn"/>
</dbReference>
<keyword evidence="13" id="KW-1185">Reference proteome</keyword>
<evidence type="ECO:0000256" key="3">
    <source>
        <dbReference type="ARBA" id="ARBA00022692"/>
    </source>
</evidence>
<keyword evidence="4 10" id="KW-1133">Transmembrane helix</keyword>
<dbReference type="OrthoDB" id="6107361at2759"/>
<keyword evidence="6 10" id="KW-0472">Membrane</keyword>
<feature type="transmembrane region" description="Helical" evidence="10">
    <location>
        <begin position="38"/>
        <end position="63"/>
    </location>
</feature>
<dbReference type="PANTHER" id="PTHR24246">
    <property type="entry name" value="OLFACTORY RECEPTOR AND ADENOSINE RECEPTOR"/>
    <property type="match status" value="1"/>
</dbReference>
<keyword evidence="9" id="KW-0807">Transducer</keyword>
<feature type="transmembrane region" description="Helical" evidence="10">
    <location>
        <begin position="294"/>
        <end position="312"/>
    </location>
</feature>
<dbReference type="CDD" id="cd00637">
    <property type="entry name" value="7tm_classA_rhodopsin-like"/>
    <property type="match status" value="1"/>
</dbReference>
<feature type="transmembrane region" description="Helical" evidence="10">
    <location>
        <begin position="159"/>
        <end position="179"/>
    </location>
</feature>
<dbReference type="PANTHER" id="PTHR24246:SF27">
    <property type="entry name" value="ADENOSINE RECEPTOR, ISOFORM A"/>
    <property type="match status" value="1"/>
</dbReference>
<comment type="subcellular location">
    <subcellularLocation>
        <location evidence="1">Cell membrane</location>
        <topology evidence="1">Multi-pass membrane protein</topology>
    </subcellularLocation>
</comment>
<protein>
    <recommendedName>
        <fullName evidence="11">G-protein coupled receptors family 1 profile domain-containing protein</fullName>
    </recommendedName>
</protein>
<dbReference type="AlphaFoldDB" id="A0A8S3ZGJ3"/>
<organism evidence="12 13">
    <name type="scientific">Candidula unifasciata</name>
    <dbReference type="NCBI Taxonomy" id="100452"/>
    <lineage>
        <taxon>Eukaryota</taxon>
        <taxon>Metazoa</taxon>
        <taxon>Spiralia</taxon>
        <taxon>Lophotrochozoa</taxon>
        <taxon>Mollusca</taxon>
        <taxon>Gastropoda</taxon>
        <taxon>Heterobranchia</taxon>
        <taxon>Euthyneura</taxon>
        <taxon>Panpulmonata</taxon>
        <taxon>Eupulmonata</taxon>
        <taxon>Stylommatophora</taxon>
        <taxon>Helicina</taxon>
        <taxon>Helicoidea</taxon>
        <taxon>Geomitridae</taxon>
        <taxon>Candidula</taxon>
    </lineage>
</organism>
<dbReference type="Pfam" id="PF00001">
    <property type="entry name" value="7tm_1"/>
    <property type="match status" value="1"/>
</dbReference>
<keyword evidence="7" id="KW-0675">Receptor</keyword>
<evidence type="ECO:0000256" key="1">
    <source>
        <dbReference type="ARBA" id="ARBA00004651"/>
    </source>
</evidence>
<evidence type="ECO:0000256" key="5">
    <source>
        <dbReference type="ARBA" id="ARBA00023040"/>
    </source>
</evidence>
<accession>A0A8S3ZGJ3</accession>
<feature type="transmembrane region" description="Helical" evidence="10">
    <location>
        <begin position="260"/>
        <end position="282"/>
    </location>
</feature>
<gene>
    <name evidence="12" type="ORF">CUNI_LOCUS11764</name>
</gene>
<evidence type="ECO:0000256" key="7">
    <source>
        <dbReference type="ARBA" id="ARBA00023170"/>
    </source>
</evidence>
<dbReference type="PROSITE" id="PS50262">
    <property type="entry name" value="G_PROTEIN_RECEP_F1_2"/>
    <property type="match status" value="1"/>
</dbReference>
<keyword evidence="2" id="KW-1003">Cell membrane</keyword>
<dbReference type="GO" id="GO:0005886">
    <property type="term" value="C:plasma membrane"/>
    <property type="evidence" value="ECO:0007669"/>
    <property type="project" value="UniProtKB-SubCell"/>
</dbReference>
<evidence type="ECO:0000256" key="9">
    <source>
        <dbReference type="ARBA" id="ARBA00023224"/>
    </source>
</evidence>
<name>A0A8S3ZGJ3_9EUPU</name>
<feature type="transmembrane region" description="Helical" evidence="10">
    <location>
        <begin position="199"/>
        <end position="220"/>
    </location>
</feature>
<dbReference type="Gene3D" id="1.20.1070.10">
    <property type="entry name" value="Rhodopsin 7-helix transmembrane proteins"/>
    <property type="match status" value="1"/>
</dbReference>
<dbReference type="PRINTS" id="PR00237">
    <property type="entry name" value="GPCRRHODOPSN"/>
</dbReference>
<dbReference type="InterPro" id="IPR017452">
    <property type="entry name" value="GPCR_Rhodpsn_7TM"/>
</dbReference>
<evidence type="ECO:0000313" key="13">
    <source>
        <dbReference type="Proteomes" id="UP000678393"/>
    </source>
</evidence>
<keyword evidence="3 10" id="KW-0812">Transmembrane</keyword>
<feature type="domain" description="G-protein coupled receptors family 1 profile" evidence="11">
    <location>
        <begin position="55"/>
        <end position="310"/>
    </location>
</feature>
<evidence type="ECO:0000256" key="6">
    <source>
        <dbReference type="ARBA" id="ARBA00023136"/>
    </source>
</evidence>
<dbReference type="GO" id="GO:0004930">
    <property type="term" value="F:G protein-coupled receptor activity"/>
    <property type="evidence" value="ECO:0007669"/>
    <property type="project" value="UniProtKB-KW"/>
</dbReference>
<proteinExistence type="predicted"/>
<evidence type="ECO:0000313" key="12">
    <source>
        <dbReference type="EMBL" id="CAG5126206.1"/>
    </source>
</evidence>
<comment type="caution">
    <text evidence="12">The sequence shown here is derived from an EMBL/GenBank/DDBJ whole genome shotgun (WGS) entry which is preliminary data.</text>
</comment>
<dbReference type="SUPFAM" id="SSF81321">
    <property type="entry name" value="Family A G protein-coupled receptor-like"/>
    <property type="match status" value="1"/>
</dbReference>
<dbReference type="EMBL" id="CAJHNH020002288">
    <property type="protein sequence ID" value="CAG5126206.1"/>
    <property type="molecule type" value="Genomic_DNA"/>
</dbReference>
<keyword evidence="5" id="KW-0297">G-protein coupled receptor</keyword>